<proteinExistence type="predicted"/>
<feature type="compositionally biased region" description="Low complexity" evidence="1">
    <location>
        <begin position="142"/>
        <end position="154"/>
    </location>
</feature>
<name>A0A6J4S3L1_9ACTN</name>
<feature type="region of interest" description="Disordered" evidence="1">
    <location>
        <begin position="55"/>
        <end position="97"/>
    </location>
</feature>
<sequence>AGRRCPRTVAARIRAPPTRMAAGVASRRRHAGGDLQRGAGQRQDHLLRRALPRHASADLDGSDGHAPPRAPLPGDLPGDGAALRRRQHQSQRGRAGALRAGCPGRALRGRRLRVQDFGGRRPEAQRAPCAAGAHTRRRAAGDLRATGAAAGPRGLRARPRGRDRRARWLRGLRANRGRKRL</sequence>
<feature type="non-terminal residue" evidence="2">
    <location>
        <position position="181"/>
    </location>
</feature>
<gene>
    <name evidence="2" type="ORF">AVDCRST_MAG38-2119</name>
</gene>
<feature type="region of interest" description="Disordered" evidence="1">
    <location>
        <begin position="1"/>
        <end position="43"/>
    </location>
</feature>
<evidence type="ECO:0000313" key="2">
    <source>
        <dbReference type="EMBL" id="CAA9482696.1"/>
    </source>
</evidence>
<dbReference type="AlphaFoldDB" id="A0A6J4S3L1"/>
<accession>A0A6J4S3L1</accession>
<organism evidence="2">
    <name type="scientific">uncultured Solirubrobacteraceae bacterium</name>
    <dbReference type="NCBI Taxonomy" id="1162706"/>
    <lineage>
        <taxon>Bacteria</taxon>
        <taxon>Bacillati</taxon>
        <taxon>Actinomycetota</taxon>
        <taxon>Thermoleophilia</taxon>
        <taxon>Solirubrobacterales</taxon>
        <taxon>Solirubrobacteraceae</taxon>
        <taxon>environmental samples</taxon>
    </lineage>
</organism>
<dbReference type="EMBL" id="CADCVJ010000180">
    <property type="protein sequence ID" value="CAA9482696.1"/>
    <property type="molecule type" value="Genomic_DNA"/>
</dbReference>
<feature type="region of interest" description="Disordered" evidence="1">
    <location>
        <begin position="120"/>
        <end position="165"/>
    </location>
</feature>
<feature type="non-terminal residue" evidence="2">
    <location>
        <position position="1"/>
    </location>
</feature>
<reference evidence="2" key="1">
    <citation type="submission" date="2020-02" db="EMBL/GenBank/DDBJ databases">
        <authorList>
            <person name="Meier V. D."/>
        </authorList>
    </citation>
    <scope>NUCLEOTIDE SEQUENCE</scope>
    <source>
        <strain evidence="2">AVDCRST_MAG38</strain>
    </source>
</reference>
<evidence type="ECO:0000256" key="1">
    <source>
        <dbReference type="SAM" id="MobiDB-lite"/>
    </source>
</evidence>
<protein>
    <submittedName>
        <fullName evidence="2">Uncharacterized protein</fullName>
    </submittedName>
</protein>
<feature type="compositionally biased region" description="Basic residues" evidence="1">
    <location>
        <begin position="155"/>
        <end position="165"/>
    </location>
</feature>